<sequence length="1345" mass="148871">MSKRKVRSLSENGLLSKLKLRQKRNKSKGSPSSSDKNNTTVSRSSLSTKKSSKNRKEVAKRRILSDLPANASSSNHIELPEIVSIKSAGRGKSTISSDGIEDTESEAELSFKPRRSLQNSTGGIKRKTGHHGYFNIPVTLDNQSTKSKVASRQRSEDASTKDVAHLNIQRTPSTIDKSVGSPSTSIFGTIMSIAHNAVSHVPKITVNESNGLDKQFSTGSDEDSHIVANSTLSDINDANNDTVLHSTLPTRSASFLRHLDHLLSVSNQSPSGQFSTTSEAETNQYSATNVSAPTMTESKVSIDDLASVSSQLPQSPVTKVKFQSVSTQPPAVTTLGNGNLSLDIFGNGSNVDDSSINDEALSSRKNTIISSNHHLNSLLSLQEKDHSKLSLADRIEGDDVKTKSILESKGNRTLENVLTSSRARSKTLPVNQKVIIKNQDDKRNSRYSSVSNDEALDMENRANERKSRSMSKNILNRRSFSPTNLGLKVIPNISFRNSISKTRNSNEQGTNIPSISFVTSNNNVSTNAAALNNDDASRSATDTILSDGLDRDIDIDDESFTELEGIEYASEKKNAEFHNLFKDTGLGPNEKLIIDHSCALSRDILLQGRMYISNQHICFYSNILGWVSTVFIPFKEIVQIEKKTTAGIFPNGIVIDTLHTKYIFASFISRDSTFDLITDVWNQIILGKSFKSRDNGDFQGGYSSDSDISNLSEFYDDIDNNDSDTEMTSSDDLDDDGFSALPASKNSKSSAGAKFGPSKHAPTEANYKLKDKEKLVSETIIDAPLGTVAHILYGDDTTMLYDIITAQKNFDISSLSPLIGSNTRVFTYYKPISFGFGPSKTKCHISETLEHYDLNEYVEVSQVSRTPDVPSGGSFSINTSTVLTWDKNNTTKVTVYFLVNWTAKSWIKGAIEKASYDGVIDTTKVMNNEISTFVKEKRVEWKPSKEGSVKGPAKQNHEEEYESTGLPTLGPAVHAPTKVPFKKEKDDVIIQPGTNIAAPLGTVFQLLYGDDTSFMRKVLENQDNVDISEIPKFINNERSFNYIKNLNASIGPKQTKCIVTEKIEHLDTNDYIAVRNITKSPDVPYGNSFSVHTRTYLSWAEDNSTNMMVVSNIPWTGKSILRGPIERGTIEGQKVANGKILGQIKDVIANSYSMKKKTTKKRQSKAKTNKVKALEVSTRQDAEVTQASSISPILDIIGVDSIKKVFAVFFSLFLLFMLYRFIFHSSRGPNVEIIRPGRVVIDGNEYNYVPNIKTLYQVYEDDVRKNKNSKENLPNIVTETEDVIWDWLDNRGDGLLKHSRLFPKEETSAANVKSRRIQQLIDSIQITEMQLDEMKKMLASIGEQS</sequence>
<dbReference type="Gene3D" id="2.30.29.30">
    <property type="entry name" value="Pleckstrin-homology domain (PH domain)/Phosphotyrosine-binding domain (PTB)"/>
    <property type="match status" value="1"/>
</dbReference>
<evidence type="ECO:0000313" key="11">
    <source>
        <dbReference type="Proteomes" id="UP000005220"/>
    </source>
</evidence>
<keyword evidence="11" id="KW-1185">Reference proteome</keyword>
<name>H2AUN9_KAZAF</name>
<feature type="transmembrane region" description="Helical" evidence="8">
    <location>
        <begin position="1205"/>
        <end position="1223"/>
    </location>
</feature>
<dbReference type="PANTHER" id="PTHR23319:SF36">
    <property type="entry name" value="MEMBRANE-ANCHORED LIPID-BINDING PROTEIN LAM4-RELATED"/>
    <property type="match status" value="1"/>
</dbReference>
<evidence type="ECO:0000256" key="6">
    <source>
        <dbReference type="ARBA" id="ARBA00037847"/>
    </source>
</evidence>
<dbReference type="EMBL" id="HE650824">
    <property type="protein sequence ID" value="CCF58089.1"/>
    <property type="molecule type" value="Genomic_DNA"/>
</dbReference>
<dbReference type="GO" id="GO:0032934">
    <property type="term" value="F:sterol binding"/>
    <property type="evidence" value="ECO:0007669"/>
    <property type="project" value="EnsemblFungi"/>
</dbReference>
<dbReference type="eggNOG" id="KOG1032">
    <property type="taxonomic scope" value="Eukaryota"/>
</dbReference>
<dbReference type="GO" id="GO:0032366">
    <property type="term" value="P:intracellular sterol transport"/>
    <property type="evidence" value="ECO:0007669"/>
    <property type="project" value="EnsemblFungi"/>
</dbReference>
<feature type="compositionally biased region" description="Basic residues" evidence="7">
    <location>
        <begin position="18"/>
        <end position="27"/>
    </location>
</feature>
<proteinExistence type="inferred from homology"/>
<evidence type="ECO:0000256" key="5">
    <source>
        <dbReference type="ARBA" id="ARBA00023136"/>
    </source>
</evidence>
<dbReference type="InterPro" id="IPR011993">
    <property type="entry name" value="PH-like_dom_sf"/>
</dbReference>
<feature type="compositionally biased region" description="Basic and acidic residues" evidence="7">
    <location>
        <begin position="458"/>
        <end position="467"/>
    </location>
</feature>
<dbReference type="InterPro" id="IPR031968">
    <property type="entry name" value="VASt"/>
</dbReference>
<dbReference type="GeneID" id="13882413"/>
<feature type="compositionally biased region" description="Basic residues" evidence="7">
    <location>
        <begin position="50"/>
        <end position="62"/>
    </location>
</feature>
<comment type="subcellular location">
    <subcellularLocation>
        <location evidence="6">Endomembrane system</location>
        <topology evidence="6">Single-pass membrane protein</topology>
    </subcellularLocation>
    <subcellularLocation>
        <location evidence="1">Endoplasmic reticulum membrane</location>
    </subcellularLocation>
</comment>
<protein>
    <recommendedName>
        <fullName evidence="9">VASt domain-containing protein</fullName>
    </recommendedName>
</protein>
<evidence type="ECO:0000256" key="3">
    <source>
        <dbReference type="ARBA" id="ARBA00022692"/>
    </source>
</evidence>
<dbReference type="PANTHER" id="PTHR23319">
    <property type="entry name" value="GRAM DOMAIN CONTAINING 1B, ISOFORM E"/>
    <property type="match status" value="1"/>
</dbReference>
<dbReference type="FunCoup" id="H2AUN9">
    <property type="interactions" value="67"/>
</dbReference>
<feature type="domain" description="VASt" evidence="9">
    <location>
        <begin position="772"/>
        <end position="938"/>
    </location>
</feature>
<comment type="similarity">
    <text evidence="2">Belongs to the YSP2 family.</text>
</comment>
<reference evidence="10 11" key="1">
    <citation type="journal article" date="2011" name="Proc. Natl. Acad. Sci. U.S.A.">
        <title>Evolutionary erosion of yeast sex chromosomes by mating-type switching accidents.</title>
        <authorList>
            <person name="Gordon J.L."/>
            <person name="Armisen D."/>
            <person name="Proux-Wera E."/>
            <person name="Oheigeartaigh S.S."/>
            <person name="Byrne K.P."/>
            <person name="Wolfe K.H."/>
        </authorList>
    </citation>
    <scope>NUCLEOTIDE SEQUENCE [LARGE SCALE GENOMIC DNA]</scope>
    <source>
        <strain evidence="11">ATCC 22294 / BCRC 22015 / CBS 2517 / CECT 1963 / NBRC 1671 / NRRL Y-8276</strain>
    </source>
</reference>
<dbReference type="Pfam" id="PF16016">
    <property type="entry name" value="VASt"/>
    <property type="match status" value="2"/>
</dbReference>
<feature type="region of interest" description="Disordered" evidence="7">
    <location>
        <begin position="88"/>
        <end position="138"/>
    </location>
</feature>
<dbReference type="KEGG" id="kaf:KAFR_0D04410"/>
<dbReference type="SMART" id="SM00568">
    <property type="entry name" value="GRAM"/>
    <property type="match status" value="1"/>
</dbReference>
<feature type="compositionally biased region" description="Polar residues" evidence="7">
    <location>
        <begin position="28"/>
        <end position="38"/>
    </location>
</feature>
<dbReference type="HOGENOM" id="CLU_002908_0_0_1"/>
<keyword evidence="4 8" id="KW-1133">Transmembrane helix</keyword>
<feature type="region of interest" description="Disordered" evidence="7">
    <location>
        <begin position="1"/>
        <end position="64"/>
    </location>
</feature>
<evidence type="ECO:0000259" key="9">
    <source>
        <dbReference type="PROSITE" id="PS51778"/>
    </source>
</evidence>
<dbReference type="GO" id="GO:0032541">
    <property type="term" value="C:cortical endoplasmic reticulum"/>
    <property type="evidence" value="ECO:0007669"/>
    <property type="project" value="EnsemblFungi"/>
</dbReference>
<dbReference type="CDD" id="cd13220">
    <property type="entry name" value="PH-GRAM_GRAMDC"/>
    <property type="match status" value="1"/>
</dbReference>
<feature type="region of interest" description="Disordered" evidence="7">
    <location>
        <begin position="437"/>
        <end position="472"/>
    </location>
</feature>
<evidence type="ECO:0000256" key="1">
    <source>
        <dbReference type="ARBA" id="ARBA00004586"/>
    </source>
</evidence>
<feature type="compositionally biased region" description="Low complexity" evidence="7">
    <location>
        <begin position="39"/>
        <end position="49"/>
    </location>
</feature>
<evidence type="ECO:0000313" key="10">
    <source>
        <dbReference type="EMBL" id="CCF58089.1"/>
    </source>
</evidence>
<dbReference type="InParanoid" id="H2AUN9"/>
<evidence type="ECO:0000256" key="7">
    <source>
        <dbReference type="SAM" id="MobiDB-lite"/>
    </source>
</evidence>
<dbReference type="PROSITE" id="PS51778">
    <property type="entry name" value="VAST"/>
    <property type="match status" value="2"/>
</dbReference>
<evidence type="ECO:0000256" key="4">
    <source>
        <dbReference type="ARBA" id="ARBA00022989"/>
    </source>
</evidence>
<dbReference type="Pfam" id="PF02893">
    <property type="entry name" value="GRAM"/>
    <property type="match status" value="1"/>
</dbReference>
<dbReference type="OrthoDB" id="2162691at2759"/>
<feature type="region of interest" description="Disordered" evidence="7">
    <location>
        <begin position="944"/>
        <end position="969"/>
    </location>
</feature>
<dbReference type="GO" id="GO:0120015">
    <property type="term" value="F:sterol transfer activity"/>
    <property type="evidence" value="ECO:0007669"/>
    <property type="project" value="EnsemblFungi"/>
</dbReference>
<dbReference type="InterPro" id="IPR004182">
    <property type="entry name" value="GRAM"/>
</dbReference>
<organism evidence="10 11">
    <name type="scientific">Kazachstania africana (strain ATCC 22294 / BCRC 22015 / CBS 2517 / CECT 1963 / NBRC 1671 / NRRL Y-8276)</name>
    <name type="common">Yeast</name>
    <name type="synonym">Kluyveromyces africanus</name>
    <dbReference type="NCBI Taxonomy" id="1071382"/>
    <lineage>
        <taxon>Eukaryota</taxon>
        <taxon>Fungi</taxon>
        <taxon>Dikarya</taxon>
        <taxon>Ascomycota</taxon>
        <taxon>Saccharomycotina</taxon>
        <taxon>Saccharomycetes</taxon>
        <taxon>Saccharomycetales</taxon>
        <taxon>Saccharomycetaceae</taxon>
        <taxon>Kazachstania</taxon>
    </lineage>
</organism>
<feature type="domain" description="VASt" evidence="9">
    <location>
        <begin position="985"/>
        <end position="1152"/>
    </location>
</feature>
<dbReference type="RefSeq" id="XP_003957224.1">
    <property type="nucleotide sequence ID" value="XM_003957175.1"/>
</dbReference>
<gene>
    <name evidence="10" type="primary">KAFR0D04410</name>
    <name evidence="10" type="ORF">KAFR_0D04410</name>
</gene>
<dbReference type="FunFam" id="2.30.29.30:FF:000008">
    <property type="entry name" value="GRAM domain containing 1B"/>
    <property type="match status" value="1"/>
</dbReference>
<accession>H2AUN9</accession>
<evidence type="ECO:0000256" key="2">
    <source>
        <dbReference type="ARBA" id="ARBA00006582"/>
    </source>
</evidence>
<evidence type="ECO:0000256" key="8">
    <source>
        <dbReference type="SAM" id="Phobius"/>
    </source>
</evidence>
<dbReference type="Proteomes" id="UP000005220">
    <property type="component" value="Chromosome 4"/>
</dbReference>
<dbReference type="InterPro" id="IPR051482">
    <property type="entry name" value="Cholesterol_transport"/>
</dbReference>
<keyword evidence="5 8" id="KW-0472">Membrane</keyword>
<dbReference type="GO" id="GO:0005886">
    <property type="term" value="C:plasma membrane"/>
    <property type="evidence" value="ECO:0007669"/>
    <property type="project" value="TreeGrafter"/>
</dbReference>
<dbReference type="GO" id="GO:0140268">
    <property type="term" value="C:endoplasmic reticulum-plasma membrane contact site"/>
    <property type="evidence" value="ECO:0007669"/>
    <property type="project" value="TreeGrafter"/>
</dbReference>
<keyword evidence="3 8" id="KW-0812">Transmembrane</keyword>
<dbReference type="GO" id="GO:0005739">
    <property type="term" value="C:mitochondrion"/>
    <property type="evidence" value="ECO:0007669"/>
    <property type="project" value="EnsemblFungi"/>
</dbReference>
<dbReference type="GO" id="GO:0005789">
    <property type="term" value="C:endoplasmic reticulum membrane"/>
    <property type="evidence" value="ECO:0007669"/>
    <property type="project" value="UniProtKB-SubCell"/>
</dbReference>